<dbReference type="InterPro" id="IPR000743">
    <property type="entry name" value="Glyco_hydro_28"/>
</dbReference>
<gene>
    <name evidence="5" type="ORF">ACFP73_00135</name>
</gene>
<name>A0ABW1VKW8_9GAMM</name>
<dbReference type="InterPro" id="IPR012334">
    <property type="entry name" value="Pectin_lyas_fold"/>
</dbReference>
<dbReference type="SMART" id="SM00710">
    <property type="entry name" value="PbH1"/>
    <property type="match status" value="5"/>
</dbReference>
<dbReference type="Pfam" id="PF00295">
    <property type="entry name" value="Glyco_hydro_28"/>
    <property type="match status" value="1"/>
</dbReference>
<dbReference type="EMBL" id="JBHSUC010000001">
    <property type="protein sequence ID" value="MFC6360525.1"/>
    <property type="molecule type" value="Genomic_DNA"/>
</dbReference>
<dbReference type="Gene3D" id="2.160.20.10">
    <property type="entry name" value="Single-stranded right-handed beta-helix, Pectin lyase-like"/>
    <property type="match status" value="1"/>
</dbReference>
<dbReference type="InterPro" id="IPR011050">
    <property type="entry name" value="Pectin_lyase_fold/virulence"/>
</dbReference>
<dbReference type="GO" id="GO:0016798">
    <property type="term" value="F:hydrolase activity, acting on glycosyl bonds"/>
    <property type="evidence" value="ECO:0007669"/>
    <property type="project" value="UniProtKB-KW"/>
</dbReference>
<evidence type="ECO:0000256" key="3">
    <source>
        <dbReference type="ARBA" id="ARBA00023295"/>
    </source>
</evidence>
<keyword evidence="6" id="KW-1185">Reference proteome</keyword>
<evidence type="ECO:0000313" key="5">
    <source>
        <dbReference type="EMBL" id="MFC6360525.1"/>
    </source>
</evidence>
<dbReference type="PANTHER" id="PTHR31339">
    <property type="entry name" value="PECTIN LYASE-RELATED"/>
    <property type="match status" value="1"/>
</dbReference>
<reference evidence="6" key="1">
    <citation type="journal article" date="2019" name="Int. J. Syst. Evol. Microbiol.">
        <title>The Global Catalogue of Microorganisms (GCM) 10K type strain sequencing project: providing services to taxonomists for standard genome sequencing and annotation.</title>
        <authorList>
            <consortium name="The Broad Institute Genomics Platform"/>
            <consortium name="The Broad Institute Genome Sequencing Center for Infectious Disease"/>
            <person name="Wu L."/>
            <person name="Ma J."/>
        </authorList>
    </citation>
    <scope>NUCLEOTIDE SEQUENCE [LARGE SCALE GENOMIC DNA]</scope>
    <source>
        <strain evidence="6">CGMCC 4.1530</strain>
    </source>
</reference>
<comment type="similarity">
    <text evidence="1 4">Belongs to the glycosyl hydrolase 28 family.</text>
</comment>
<evidence type="ECO:0000256" key="4">
    <source>
        <dbReference type="RuleBase" id="RU361169"/>
    </source>
</evidence>
<comment type="caution">
    <text evidence="5">The sequence shown here is derived from an EMBL/GenBank/DDBJ whole genome shotgun (WGS) entry which is preliminary data.</text>
</comment>
<dbReference type="PANTHER" id="PTHR31339:SF9">
    <property type="entry name" value="PLASMIN AND FIBRONECTIN-BINDING PROTEIN A"/>
    <property type="match status" value="1"/>
</dbReference>
<evidence type="ECO:0000256" key="1">
    <source>
        <dbReference type="ARBA" id="ARBA00008834"/>
    </source>
</evidence>
<protein>
    <submittedName>
        <fullName evidence="5">Glycoside hydrolase family 28 protein</fullName>
        <ecNumber evidence="5">3.2.1.-</ecNumber>
    </submittedName>
</protein>
<dbReference type="InterPro" id="IPR051801">
    <property type="entry name" value="GH28_Enzymes"/>
</dbReference>
<dbReference type="Proteomes" id="UP001596215">
    <property type="component" value="Unassembled WGS sequence"/>
</dbReference>
<proteinExistence type="inferred from homology"/>
<dbReference type="PROSITE" id="PS00502">
    <property type="entry name" value="POLYGALACTURONASE"/>
    <property type="match status" value="1"/>
</dbReference>
<evidence type="ECO:0000256" key="2">
    <source>
        <dbReference type="ARBA" id="ARBA00022801"/>
    </source>
</evidence>
<sequence>MLRPATALTCIIASLITISGLYLRPAAAAGDRREVSAPQQIQPVCTTLYPQSGEAVTMTQQRIQQALDHCPAGQALRLSTGAAGNTFLSGPLTIPAGVFLRLSAGSVLKADTDPQRYDTGQGRCGTIDNRGTGCRPFITLRSSNGGGIQGKGIIDGQGGSLMAGHKETWWQLARRAQSVAGGKQNVPRLLQITGSQNIIVSGIRLRNAPGFHIVLSHVQGATLWGIIIDTPASARNTDGIDPAASEDITVSHSFIRTGDDNIAIKAGNGPSEHISVIDNHFYSGHGMSIGSEVNAGVRDVVIHNLTLDGTTSGLRIKSDASRGGLVSDIDYSDICMRNNRWPVSFDSRYNPAATGDKIPDYRHIMLSNINAEGAGKGTVVLRGYDAQHPLQVTIDAVTFSPDTQWSVVFTRLTTGKQGISPPPARISLRMPLSPPAPQPECSAKWRPFPAV</sequence>
<organism evidence="5 6">
    <name type="scientific">Tatumella punctata</name>
    <dbReference type="NCBI Taxonomy" id="399969"/>
    <lineage>
        <taxon>Bacteria</taxon>
        <taxon>Pseudomonadati</taxon>
        <taxon>Pseudomonadota</taxon>
        <taxon>Gammaproteobacteria</taxon>
        <taxon>Enterobacterales</taxon>
        <taxon>Erwiniaceae</taxon>
        <taxon>Tatumella</taxon>
    </lineage>
</organism>
<keyword evidence="3 4" id="KW-0326">Glycosidase</keyword>
<accession>A0ABW1VKW8</accession>
<dbReference type="InterPro" id="IPR006626">
    <property type="entry name" value="PbH1"/>
</dbReference>
<dbReference type="EC" id="3.2.1.-" evidence="5"/>
<keyword evidence="2 4" id="KW-0378">Hydrolase</keyword>
<dbReference type="SUPFAM" id="SSF51126">
    <property type="entry name" value="Pectin lyase-like"/>
    <property type="match status" value="1"/>
</dbReference>
<dbReference type="RefSeq" id="WP_212709181.1">
    <property type="nucleotide sequence ID" value="NZ_BAAAFW010000017.1"/>
</dbReference>
<evidence type="ECO:0000313" key="6">
    <source>
        <dbReference type="Proteomes" id="UP001596215"/>
    </source>
</evidence>